<evidence type="ECO:0008006" key="4">
    <source>
        <dbReference type="Google" id="ProtNLM"/>
    </source>
</evidence>
<sequence length="216" mass="23273">MSHILAPRITQTDRSRRLAAAIALAAWAALCVSLLRSLLPADGDLLWELVVFSGFFTYWTNAAVALAVTLPLLAPESKPGRFFRRASVVTGVAVSITLVAVVYELLLRSGWGPLGIDLLLDLLLHYLIPAAFVAYWWLVTPVGRLSWRGPLSWLAYPAGYAGFVLVRGALTGTYPYPFLDVGARGYLTVLSNVGAIGVAFLLLGSVFVGLGRLTGR</sequence>
<protein>
    <recommendedName>
        <fullName evidence="4">Pr6Pr family membrane protein</fullName>
    </recommendedName>
</protein>
<feature type="transmembrane region" description="Helical" evidence="1">
    <location>
        <begin position="45"/>
        <end position="74"/>
    </location>
</feature>
<dbReference type="RefSeq" id="WP_159764868.1">
    <property type="nucleotide sequence ID" value="NZ_WUUT01000006.1"/>
</dbReference>
<feature type="transmembrane region" description="Helical" evidence="1">
    <location>
        <begin position="18"/>
        <end position="39"/>
    </location>
</feature>
<feature type="transmembrane region" description="Helical" evidence="1">
    <location>
        <begin position="86"/>
        <end position="106"/>
    </location>
</feature>
<gene>
    <name evidence="2" type="ORF">GRX03_14080</name>
</gene>
<feature type="transmembrane region" description="Helical" evidence="1">
    <location>
        <begin position="118"/>
        <end position="139"/>
    </location>
</feature>
<organism evidence="2 3">
    <name type="scientific">Halovenus carboxidivorans</name>
    <dbReference type="NCBI Taxonomy" id="2692199"/>
    <lineage>
        <taxon>Archaea</taxon>
        <taxon>Methanobacteriati</taxon>
        <taxon>Methanobacteriota</taxon>
        <taxon>Stenosarchaea group</taxon>
        <taxon>Halobacteria</taxon>
        <taxon>Halobacteriales</taxon>
        <taxon>Haloarculaceae</taxon>
        <taxon>Halovenus</taxon>
    </lineage>
</organism>
<feature type="transmembrane region" description="Helical" evidence="1">
    <location>
        <begin position="190"/>
        <end position="210"/>
    </location>
</feature>
<evidence type="ECO:0000313" key="2">
    <source>
        <dbReference type="EMBL" id="MXR52728.1"/>
    </source>
</evidence>
<comment type="caution">
    <text evidence="2">The sequence shown here is derived from an EMBL/GenBank/DDBJ whole genome shotgun (WGS) entry which is preliminary data.</text>
</comment>
<dbReference type="Proteomes" id="UP000466535">
    <property type="component" value="Unassembled WGS sequence"/>
</dbReference>
<dbReference type="EMBL" id="WUUT01000006">
    <property type="protein sequence ID" value="MXR52728.1"/>
    <property type="molecule type" value="Genomic_DNA"/>
</dbReference>
<dbReference type="InterPro" id="IPR049713">
    <property type="entry name" value="Pr6Pr-like"/>
</dbReference>
<keyword evidence="1" id="KW-0472">Membrane</keyword>
<dbReference type="NCBIfam" id="NF038065">
    <property type="entry name" value="Pr6Pr"/>
    <property type="match status" value="1"/>
</dbReference>
<keyword evidence="1" id="KW-0812">Transmembrane</keyword>
<keyword evidence="3" id="KW-1185">Reference proteome</keyword>
<evidence type="ECO:0000256" key="1">
    <source>
        <dbReference type="SAM" id="Phobius"/>
    </source>
</evidence>
<keyword evidence="1" id="KW-1133">Transmembrane helix</keyword>
<name>A0A6B0T363_9EURY</name>
<proteinExistence type="predicted"/>
<reference evidence="2 3" key="1">
    <citation type="submission" date="2019-12" db="EMBL/GenBank/DDBJ databases">
        <title>Isolation and characterization of three novel carbon monoxide-oxidizing members of Halobacteria from salione crusts and soils.</title>
        <authorList>
            <person name="Myers M.R."/>
            <person name="King G.M."/>
        </authorList>
    </citation>
    <scope>NUCLEOTIDE SEQUENCE [LARGE SCALE GENOMIC DNA]</scope>
    <source>
        <strain evidence="2 3">WSH3</strain>
    </source>
</reference>
<feature type="transmembrane region" description="Helical" evidence="1">
    <location>
        <begin position="151"/>
        <end position="170"/>
    </location>
</feature>
<evidence type="ECO:0000313" key="3">
    <source>
        <dbReference type="Proteomes" id="UP000466535"/>
    </source>
</evidence>
<dbReference type="AlphaFoldDB" id="A0A6B0T363"/>
<accession>A0A6B0T363</accession>